<evidence type="ECO:0000256" key="19">
    <source>
        <dbReference type="SAM" id="Phobius"/>
    </source>
</evidence>
<organism evidence="20 21">
    <name type="scientific">Basidiobolus ranarum</name>
    <dbReference type="NCBI Taxonomy" id="34480"/>
    <lineage>
        <taxon>Eukaryota</taxon>
        <taxon>Fungi</taxon>
        <taxon>Fungi incertae sedis</taxon>
        <taxon>Zoopagomycota</taxon>
        <taxon>Entomophthoromycotina</taxon>
        <taxon>Basidiobolomycetes</taxon>
        <taxon>Basidiobolales</taxon>
        <taxon>Basidiobolaceae</taxon>
        <taxon>Basidiobolus</taxon>
    </lineage>
</organism>
<dbReference type="PANTHER" id="PTHR13906">
    <property type="entry name" value="PORCUPINE"/>
    <property type="match status" value="1"/>
</dbReference>
<evidence type="ECO:0000256" key="18">
    <source>
        <dbReference type="SAM" id="MobiDB-lite"/>
    </source>
</evidence>
<reference evidence="20 21" key="1">
    <citation type="submission" date="2023-04" db="EMBL/GenBank/DDBJ databases">
        <title>Genome of Basidiobolus ranarum AG-B5.</title>
        <authorList>
            <person name="Stajich J.E."/>
            <person name="Carter-House D."/>
            <person name="Gryganskyi A."/>
        </authorList>
    </citation>
    <scope>NUCLEOTIDE SEQUENCE [LARGE SCALE GENOMIC DNA]</scope>
    <source>
        <strain evidence="20 21">AG-B5</strain>
    </source>
</reference>
<dbReference type="Proteomes" id="UP001479436">
    <property type="component" value="Unassembled WGS sequence"/>
</dbReference>
<evidence type="ECO:0000256" key="16">
    <source>
        <dbReference type="ARBA" id="ARBA00038923"/>
    </source>
</evidence>
<keyword evidence="4" id="KW-0444">Lipid biosynthesis</keyword>
<evidence type="ECO:0000256" key="5">
    <source>
        <dbReference type="ARBA" id="ARBA00022679"/>
    </source>
</evidence>
<name>A0ABR2X450_9FUNG</name>
<comment type="subcellular location">
    <subcellularLocation>
        <location evidence="2">Endoplasmic reticulum</location>
    </subcellularLocation>
    <subcellularLocation>
        <location evidence="1">Membrane</location>
        <topology evidence="1">Multi-pass membrane protein</topology>
    </subcellularLocation>
</comment>
<feature type="transmembrane region" description="Helical" evidence="19">
    <location>
        <begin position="46"/>
        <end position="63"/>
    </location>
</feature>
<comment type="pathway">
    <text evidence="3">Lipid metabolism.</text>
</comment>
<dbReference type="EC" id="2.3.1.23" evidence="15"/>
<keyword evidence="8 19" id="KW-1133">Transmembrane helix</keyword>
<keyword evidence="11" id="KW-0594">Phospholipid biosynthesis</keyword>
<evidence type="ECO:0000256" key="2">
    <source>
        <dbReference type="ARBA" id="ARBA00004240"/>
    </source>
</evidence>
<keyword evidence="21" id="KW-1185">Reference proteome</keyword>
<evidence type="ECO:0000256" key="17">
    <source>
        <dbReference type="ARBA" id="ARBA00039721"/>
    </source>
</evidence>
<dbReference type="InterPro" id="IPR049941">
    <property type="entry name" value="LPLAT_7/PORCN-like"/>
</dbReference>
<dbReference type="EMBL" id="JASJQH010000019">
    <property type="protein sequence ID" value="KAK9768427.1"/>
    <property type="molecule type" value="Genomic_DNA"/>
</dbReference>
<evidence type="ECO:0000256" key="14">
    <source>
        <dbReference type="ARBA" id="ARBA00025707"/>
    </source>
</evidence>
<feature type="region of interest" description="Disordered" evidence="18">
    <location>
        <begin position="154"/>
        <end position="173"/>
    </location>
</feature>
<evidence type="ECO:0000256" key="8">
    <source>
        <dbReference type="ARBA" id="ARBA00022989"/>
    </source>
</evidence>
<evidence type="ECO:0000313" key="21">
    <source>
        <dbReference type="Proteomes" id="UP001479436"/>
    </source>
</evidence>
<feature type="transmembrane region" description="Helical" evidence="19">
    <location>
        <begin position="438"/>
        <end position="458"/>
    </location>
</feature>
<gene>
    <name evidence="20" type="ORF">K7432_000971</name>
</gene>
<evidence type="ECO:0000256" key="3">
    <source>
        <dbReference type="ARBA" id="ARBA00005189"/>
    </source>
</evidence>
<evidence type="ECO:0000256" key="15">
    <source>
        <dbReference type="ARBA" id="ARBA00026120"/>
    </source>
</evidence>
<dbReference type="PANTHER" id="PTHR13906:SF14">
    <property type="entry name" value="LYSOPHOSPHOLIPID ACYLTRANSFERASE 5"/>
    <property type="match status" value="1"/>
</dbReference>
<evidence type="ECO:0000256" key="11">
    <source>
        <dbReference type="ARBA" id="ARBA00023209"/>
    </source>
</evidence>
<keyword evidence="5" id="KW-0808">Transferase</keyword>
<evidence type="ECO:0000256" key="9">
    <source>
        <dbReference type="ARBA" id="ARBA00023098"/>
    </source>
</evidence>
<feature type="transmembrane region" description="Helical" evidence="19">
    <location>
        <begin position="241"/>
        <end position="262"/>
    </location>
</feature>
<dbReference type="InterPro" id="IPR004299">
    <property type="entry name" value="MBOAT_fam"/>
</dbReference>
<keyword evidence="13" id="KW-0012">Acyltransferase</keyword>
<keyword evidence="7" id="KW-0256">Endoplasmic reticulum</keyword>
<comment type="caution">
    <text evidence="20">The sequence shown here is derived from an EMBL/GenBank/DDBJ whole genome shotgun (WGS) entry which is preliminary data.</text>
</comment>
<evidence type="ECO:0000256" key="4">
    <source>
        <dbReference type="ARBA" id="ARBA00022516"/>
    </source>
</evidence>
<evidence type="ECO:0000256" key="7">
    <source>
        <dbReference type="ARBA" id="ARBA00022824"/>
    </source>
</evidence>
<evidence type="ECO:0000256" key="10">
    <source>
        <dbReference type="ARBA" id="ARBA00023136"/>
    </source>
</evidence>
<accession>A0ABR2X450</accession>
<feature type="compositionally biased region" description="Basic and acidic residues" evidence="18">
    <location>
        <begin position="154"/>
        <end position="165"/>
    </location>
</feature>
<sequence>MDSLSVTLGVPLSTLKLLGTIVLAYPVAFLYRFLYLHPINSPKAEAQRNLYIVLAGLGLSFFFSGKDVIHSLITVSFTWATCYTLSKRRGLAVVICFVFNMAYLLGGYYSNSLDEYDITWTMPQCVLCLRMIGFAWDFYDGRQVYKERITSVTDTNDRSKHDPETKPNVQISRPPSKAPISFTDTALTTLPSYLETLGYSYFFGSFLIGPQFSFTLYKRFITLQHLPKNGQIIPHGSYTRAIRCLIVGVIYLAAQQIIGAYYPVSYMVTEKFGELSFFRRFVYMWIAGKFVLNKYLGVWTLNEGSGALCGISFNGYNESGTPCWDGLANIDVLKFEGATSLTKIIASFNMNTNNWSKLYIFKRMKFMGSKHISTFSTLFFLAIWHGVHPGYFICFATEFIDMLAEQIGSKLLAPYVNWMYAADDQSGKTFICRKAHQAFTWFMTTTALYYAIIPFELLHFKPTMAAWKNLYFFGTIAVFGIIAINFIRLKLSPKRSPKLETKKL</sequence>
<feature type="transmembrane region" description="Helical" evidence="19">
    <location>
        <begin position="12"/>
        <end position="34"/>
    </location>
</feature>
<evidence type="ECO:0000256" key="1">
    <source>
        <dbReference type="ARBA" id="ARBA00004141"/>
    </source>
</evidence>
<evidence type="ECO:0000256" key="13">
    <source>
        <dbReference type="ARBA" id="ARBA00023315"/>
    </source>
</evidence>
<keyword evidence="9" id="KW-0443">Lipid metabolism</keyword>
<feature type="transmembrane region" description="Helical" evidence="19">
    <location>
        <begin position="470"/>
        <end position="489"/>
    </location>
</feature>
<keyword evidence="6 19" id="KW-0812">Transmembrane</keyword>
<keyword evidence="12" id="KW-1208">Phospholipid metabolism</keyword>
<evidence type="ECO:0000256" key="12">
    <source>
        <dbReference type="ARBA" id="ARBA00023264"/>
    </source>
</evidence>
<keyword evidence="10 19" id="KW-0472">Membrane</keyword>
<evidence type="ECO:0000256" key="6">
    <source>
        <dbReference type="ARBA" id="ARBA00022692"/>
    </source>
</evidence>
<dbReference type="Pfam" id="PF03062">
    <property type="entry name" value="MBOAT"/>
    <property type="match status" value="1"/>
</dbReference>
<proteinExistence type="predicted"/>
<evidence type="ECO:0000313" key="20">
    <source>
        <dbReference type="EMBL" id="KAK9768427.1"/>
    </source>
</evidence>
<dbReference type="EC" id="2.3.1.n6" evidence="16"/>
<feature type="transmembrane region" description="Helical" evidence="19">
    <location>
        <begin position="91"/>
        <end position="110"/>
    </location>
</feature>
<protein>
    <recommendedName>
        <fullName evidence="17">Lysophospholipid acyltransferase 5</fullName>
        <ecNumber evidence="15">2.3.1.23</ecNumber>
        <ecNumber evidence="16">2.3.1.n6</ecNumber>
    </recommendedName>
</protein>
<comment type="pathway">
    <text evidence="14">Phospholipid metabolism.</text>
</comment>